<comment type="caution">
    <text evidence="9">The sequence shown here is derived from an EMBL/GenBank/DDBJ whole genome shotgun (WGS) entry which is preliminary data.</text>
</comment>
<dbReference type="InterPro" id="IPR005829">
    <property type="entry name" value="Sugar_transporter_CS"/>
</dbReference>
<feature type="transmembrane region" description="Helical" evidence="7">
    <location>
        <begin position="163"/>
        <end position="186"/>
    </location>
</feature>
<evidence type="ECO:0000256" key="4">
    <source>
        <dbReference type="ARBA" id="ARBA00022692"/>
    </source>
</evidence>
<dbReference type="PROSITE" id="PS50850">
    <property type="entry name" value="MFS"/>
    <property type="match status" value="1"/>
</dbReference>
<protein>
    <submittedName>
        <fullName evidence="9">MFS transporter</fullName>
    </submittedName>
</protein>
<dbReference type="InterPro" id="IPR005828">
    <property type="entry name" value="MFS_sugar_transport-like"/>
</dbReference>
<keyword evidence="6 7" id="KW-0472">Membrane</keyword>
<keyword evidence="4 7" id="KW-0812">Transmembrane</keyword>
<feature type="transmembrane region" description="Helical" evidence="7">
    <location>
        <begin position="97"/>
        <end position="116"/>
    </location>
</feature>
<feature type="transmembrane region" description="Helical" evidence="7">
    <location>
        <begin position="26"/>
        <end position="51"/>
    </location>
</feature>
<evidence type="ECO:0000256" key="7">
    <source>
        <dbReference type="SAM" id="Phobius"/>
    </source>
</evidence>
<feature type="transmembrane region" description="Helical" evidence="7">
    <location>
        <begin position="290"/>
        <end position="309"/>
    </location>
</feature>
<evidence type="ECO:0000313" key="9">
    <source>
        <dbReference type="EMBL" id="MBU3078314.1"/>
    </source>
</evidence>
<keyword evidence="5 7" id="KW-1133">Transmembrane helix</keyword>
<evidence type="ECO:0000256" key="2">
    <source>
        <dbReference type="ARBA" id="ARBA00022448"/>
    </source>
</evidence>
<feature type="domain" description="Major facilitator superfamily (MFS) profile" evidence="8">
    <location>
        <begin position="26"/>
        <end position="531"/>
    </location>
</feature>
<gene>
    <name evidence="9" type="ORF">KOF26_10580</name>
</gene>
<feature type="transmembrane region" description="Helical" evidence="7">
    <location>
        <begin position="198"/>
        <end position="219"/>
    </location>
</feature>
<dbReference type="Proteomes" id="UP000776276">
    <property type="component" value="Unassembled WGS sequence"/>
</dbReference>
<keyword evidence="10" id="KW-1185">Reference proteome</keyword>
<dbReference type="PANTHER" id="PTHR43045:SF7">
    <property type="entry name" value="MAJOR FACILITATOR SUPERFAMILY TRANSPORTER"/>
    <property type="match status" value="1"/>
</dbReference>
<proteinExistence type="predicted"/>
<accession>A0ABS6BJ35</accession>
<keyword evidence="2" id="KW-0813">Transport</keyword>
<evidence type="ECO:0000313" key="10">
    <source>
        <dbReference type="Proteomes" id="UP000776276"/>
    </source>
</evidence>
<sequence length="536" mass="57776">MATLARNGETSGRDPGLGMPRRDRMVIAAASLGTVFEWYDFFVYGTLAALIGRLYFPVGSETAQFLLALATFGIGFGVRPIGAALFGYLGDRLGRKYTFLVTITIMGLATAGVGLVPTYGQIGIAAPLALIVLRVLQGLALGGEYGGAAIYVAENAPRNRRGYYTSFIQASVGGGFLLSLLVVLSAEYLVPPEYWDGIGWRLPFLFSLLLLALSLFMRMRMEESPVFMKLKARQELCHNPLKESFTTPGNIRRILVALFGVSAGLTVIWYTAQFQTMYFLQNALRVDDTAVRIIVGLGAILSLGWFILFGRLSDTYGRKPVMMIGYAATLVLIFPLFHVMAALANPAQAEAARRAPVLVSGPNCAYNPFARAGQNSECAQIIDHLSRKGIAYSKAITPGVALVVGGRPILDRSPEAIDRALTEHGHSTETVVPSIRAAAGLVLVVVALGFLSAMTYGPAAAALVEMFPTRIRYSSLSIPYHIGSGYFGGFLPFISQYIVARTGNPFSGVWYTFAVVALALAVTIVGYRETAGRELD</sequence>
<dbReference type="InterPro" id="IPR020846">
    <property type="entry name" value="MFS_dom"/>
</dbReference>
<feature type="transmembrane region" description="Helical" evidence="7">
    <location>
        <begin position="478"/>
        <end position="498"/>
    </location>
</feature>
<feature type="transmembrane region" description="Helical" evidence="7">
    <location>
        <begin position="251"/>
        <end position="270"/>
    </location>
</feature>
<feature type="transmembrane region" description="Helical" evidence="7">
    <location>
        <begin position="122"/>
        <end position="142"/>
    </location>
</feature>
<name>A0ABS6BJ35_9SPHN</name>
<feature type="transmembrane region" description="Helical" evidence="7">
    <location>
        <begin position="437"/>
        <end position="457"/>
    </location>
</feature>
<dbReference type="EMBL" id="JAHKRT010000005">
    <property type="protein sequence ID" value="MBU3078314.1"/>
    <property type="molecule type" value="Genomic_DNA"/>
</dbReference>
<keyword evidence="3" id="KW-1003">Cell membrane</keyword>
<organism evidence="9 10">
    <name type="scientific">Sphingomonas quercus</name>
    <dbReference type="NCBI Taxonomy" id="2842451"/>
    <lineage>
        <taxon>Bacteria</taxon>
        <taxon>Pseudomonadati</taxon>
        <taxon>Pseudomonadota</taxon>
        <taxon>Alphaproteobacteria</taxon>
        <taxon>Sphingomonadales</taxon>
        <taxon>Sphingomonadaceae</taxon>
        <taxon>Sphingomonas</taxon>
    </lineage>
</organism>
<feature type="transmembrane region" description="Helical" evidence="7">
    <location>
        <begin position="321"/>
        <end position="344"/>
    </location>
</feature>
<evidence type="ECO:0000259" key="8">
    <source>
        <dbReference type="PROSITE" id="PS50850"/>
    </source>
</evidence>
<evidence type="ECO:0000256" key="5">
    <source>
        <dbReference type="ARBA" id="ARBA00022989"/>
    </source>
</evidence>
<dbReference type="PROSITE" id="PS00217">
    <property type="entry name" value="SUGAR_TRANSPORT_2"/>
    <property type="match status" value="1"/>
</dbReference>
<evidence type="ECO:0000256" key="6">
    <source>
        <dbReference type="ARBA" id="ARBA00023136"/>
    </source>
</evidence>
<feature type="transmembrane region" description="Helical" evidence="7">
    <location>
        <begin position="63"/>
        <end position="90"/>
    </location>
</feature>
<dbReference type="PANTHER" id="PTHR43045">
    <property type="entry name" value="SHIKIMATE TRANSPORTER"/>
    <property type="match status" value="1"/>
</dbReference>
<comment type="subcellular location">
    <subcellularLocation>
        <location evidence="1">Cell membrane</location>
        <topology evidence="1">Multi-pass membrane protein</topology>
    </subcellularLocation>
</comment>
<reference evidence="9 10" key="1">
    <citation type="submission" date="2021-06" db="EMBL/GenBank/DDBJ databases">
        <title>Sphingomonas sp. XMGL2, whole genome shotgun sequencing project.</title>
        <authorList>
            <person name="Zhao G."/>
            <person name="Shen L."/>
        </authorList>
    </citation>
    <scope>NUCLEOTIDE SEQUENCE [LARGE SCALE GENOMIC DNA]</scope>
    <source>
        <strain evidence="9 10">XMGL2</strain>
    </source>
</reference>
<evidence type="ECO:0000256" key="3">
    <source>
        <dbReference type="ARBA" id="ARBA00022475"/>
    </source>
</evidence>
<feature type="transmembrane region" description="Helical" evidence="7">
    <location>
        <begin position="510"/>
        <end position="527"/>
    </location>
</feature>
<dbReference type="Pfam" id="PF00083">
    <property type="entry name" value="Sugar_tr"/>
    <property type="match status" value="1"/>
</dbReference>
<evidence type="ECO:0000256" key="1">
    <source>
        <dbReference type="ARBA" id="ARBA00004651"/>
    </source>
</evidence>